<feature type="compositionally biased region" description="Acidic residues" evidence="6">
    <location>
        <begin position="625"/>
        <end position="635"/>
    </location>
</feature>
<keyword evidence="1" id="KW-0488">Methylation</keyword>
<proteinExistence type="predicted"/>
<dbReference type="OrthoDB" id="10069473at2759"/>
<comment type="subunit">
    <text evidence="4">Associates with the RNA polymerase II complex.</text>
</comment>
<dbReference type="PROSITE" id="PS51391">
    <property type="entry name" value="CID"/>
    <property type="match status" value="1"/>
</dbReference>
<evidence type="ECO:0000313" key="8">
    <source>
        <dbReference type="EMBL" id="CAH0551865.1"/>
    </source>
</evidence>
<dbReference type="CDD" id="cd16981">
    <property type="entry name" value="CID_RPRD_like"/>
    <property type="match status" value="1"/>
</dbReference>
<evidence type="ECO:0000256" key="4">
    <source>
        <dbReference type="ARBA" id="ARBA00062892"/>
    </source>
</evidence>
<keyword evidence="9" id="KW-1185">Reference proteome</keyword>
<feature type="region of interest" description="Disordered" evidence="6">
    <location>
        <begin position="764"/>
        <end position="840"/>
    </location>
</feature>
<sequence length="840" mass="94194">MGTKTLPTETDFNMLQFEKKLSSLKDSQDSINSCCQWCLQNRVHHKKIVTAWLNVLKRVKIEQRLVLFYLANDVVQYSKKKNYEFVESWGTAIQKATTMVRDEKVKHKILRIFKIWEQRGVYNEEFISDLCGLISVVPSAPKADEPHEFQPSFVIKKIKTCMQLETDTDAKLNLLKEHNPKIQVTPELYSSLKDRAHLDDVEKEIEVYAKNMEDYINALKSEIKNRITLISVLKQSEGQLEADRKDVKLVAHAYKMFGMRVKTFQRKLEEHKSNLSSPIPSPDVNAPSPSPDSDIELVETPKIKNNIPDFNPAMQFANPGYYNPVPPPKTESSDEFTSNGFSSFIGSNMPFDLQNMFSNPMSESSTAVTPTTTNYVGPVQPPLPVEAPIPSLDTNYYPSSHVPLLPPPMPPFSAKPDYGNQAYNPAQAYQGTPSNSTYGDSSFNSSMFDQSANFEPPLGANPYPPSVEEYNPEQEIETWDTDPSWPTAKDIETPESPPMFEKESFGNPIEYHDNAQSGALDVDQRVLPGILDLEDSLSSLGGKDVDHRNLISLTGSPAQADSNSNHNSDPPAWSNSDKDYRNKPTDANLDQDYRLPLDINLKLPPPPPPPQKTDEKPPKKPDNVECTDMDLSDDDNERRKSLEPPPQLPDFSLEPPPPLPDLPDDIDANNFLDDLSNDLNEFSNLSDDFLGGGGWDRAPPPMPPMMPPPPHMQMNQFPPPRMPMNNYMPPPPPMMPPPPEEDYQDWGGANENQWQNFNNNSFRGRGGGQHNNRFMGNNNNNKGTPRGRGRGGGNFNSFRGGNNFRGGDNFRGRSPGRGGRGQGGMHRPKGNFRGNFRGGY</sequence>
<evidence type="ECO:0000313" key="9">
    <source>
        <dbReference type="Proteomes" id="UP001154078"/>
    </source>
</evidence>
<keyword evidence="3" id="KW-0007">Acetylation</keyword>
<evidence type="ECO:0000256" key="3">
    <source>
        <dbReference type="ARBA" id="ARBA00022990"/>
    </source>
</evidence>
<protein>
    <recommendedName>
        <fullName evidence="5">Regulation of nuclear pre-mRNA domain-containing protein 2</fullName>
    </recommendedName>
</protein>
<dbReference type="Gene3D" id="1.25.40.90">
    <property type="match status" value="1"/>
</dbReference>
<feature type="region of interest" description="Disordered" evidence="6">
    <location>
        <begin position="269"/>
        <end position="293"/>
    </location>
</feature>
<dbReference type="InterPro" id="IPR006569">
    <property type="entry name" value="CID_dom"/>
</dbReference>
<dbReference type="AlphaFoldDB" id="A0A9P0FDM2"/>
<gene>
    <name evidence="8" type="ORF">MELIAE_LOCUS4387</name>
</gene>
<reference evidence="8" key="1">
    <citation type="submission" date="2021-12" db="EMBL/GenBank/DDBJ databases">
        <authorList>
            <person name="King R."/>
        </authorList>
    </citation>
    <scope>NUCLEOTIDE SEQUENCE</scope>
</reference>
<dbReference type="SMART" id="SM00582">
    <property type="entry name" value="RPR"/>
    <property type="match status" value="1"/>
</dbReference>
<dbReference type="GO" id="GO:0000993">
    <property type="term" value="F:RNA polymerase II complex binding"/>
    <property type="evidence" value="ECO:0007669"/>
    <property type="project" value="TreeGrafter"/>
</dbReference>
<feature type="compositionally biased region" description="Low complexity" evidence="6">
    <location>
        <begin position="795"/>
        <end position="807"/>
    </location>
</feature>
<feature type="compositionally biased region" description="Polar residues" evidence="6">
    <location>
        <begin position="554"/>
        <end position="568"/>
    </location>
</feature>
<evidence type="ECO:0000256" key="6">
    <source>
        <dbReference type="SAM" id="MobiDB-lite"/>
    </source>
</evidence>
<dbReference type="EMBL" id="OV121133">
    <property type="protein sequence ID" value="CAH0551865.1"/>
    <property type="molecule type" value="Genomic_DNA"/>
</dbReference>
<dbReference type="GO" id="GO:0031124">
    <property type="term" value="P:mRNA 3'-end processing"/>
    <property type="evidence" value="ECO:0007669"/>
    <property type="project" value="TreeGrafter"/>
</dbReference>
<feature type="compositionally biased region" description="Gly residues" evidence="6">
    <location>
        <begin position="815"/>
        <end position="824"/>
    </location>
</feature>
<dbReference type="PANTHER" id="PTHR12460">
    <property type="entry name" value="CYCLIN-DEPENDENT KINASE INHIBITOR-RELATED PROTEIN"/>
    <property type="match status" value="1"/>
</dbReference>
<dbReference type="SUPFAM" id="SSF48464">
    <property type="entry name" value="ENTH/VHS domain"/>
    <property type="match status" value="1"/>
</dbReference>
<evidence type="ECO:0000259" key="7">
    <source>
        <dbReference type="PROSITE" id="PS51391"/>
    </source>
</evidence>
<evidence type="ECO:0000256" key="2">
    <source>
        <dbReference type="ARBA" id="ARBA00022553"/>
    </source>
</evidence>
<name>A0A9P0FDM2_BRAAE</name>
<dbReference type="Pfam" id="PF04818">
    <property type="entry name" value="CID"/>
    <property type="match status" value="1"/>
</dbReference>
<evidence type="ECO:0000256" key="5">
    <source>
        <dbReference type="ARBA" id="ARBA00067342"/>
    </source>
</evidence>
<feature type="compositionally biased region" description="Low complexity" evidence="6">
    <location>
        <begin position="771"/>
        <end position="784"/>
    </location>
</feature>
<feature type="region of interest" description="Disordered" evidence="6">
    <location>
        <begin position="491"/>
        <end position="513"/>
    </location>
</feature>
<dbReference type="PANTHER" id="PTHR12460:SF40">
    <property type="entry name" value="REGULATION OF NUCLEAR PRE-MRNA DOMAIN-CONTAINING PROTEIN 2"/>
    <property type="match status" value="1"/>
</dbReference>
<feature type="compositionally biased region" description="Pro residues" evidence="6">
    <location>
        <begin position="643"/>
        <end position="661"/>
    </location>
</feature>
<accession>A0A9P0FDM2</accession>
<evidence type="ECO:0000256" key="1">
    <source>
        <dbReference type="ARBA" id="ARBA00022481"/>
    </source>
</evidence>
<dbReference type="InterPro" id="IPR008942">
    <property type="entry name" value="ENTH_VHS"/>
</dbReference>
<organism evidence="8 9">
    <name type="scientific">Brassicogethes aeneus</name>
    <name type="common">Rape pollen beetle</name>
    <name type="synonym">Meligethes aeneus</name>
    <dbReference type="NCBI Taxonomy" id="1431903"/>
    <lineage>
        <taxon>Eukaryota</taxon>
        <taxon>Metazoa</taxon>
        <taxon>Ecdysozoa</taxon>
        <taxon>Arthropoda</taxon>
        <taxon>Hexapoda</taxon>
        <taxon>Insecta</taxon>
        <taxon>Pterygota</taxon>
        <taxon>Neoptera</taxon>
        <taxon>Endopterygota</taxon>
        <taxon>Coleoptera</taxon>
        <taxon>Polyphaga</taxon>
        <taxon>Cucujiformia</taxon>
        <taxon>Nitidulidae</taxon>
        <taxon>Meligethinae</taxon>
        <taxon>Brassicogethes</taxon>
    </lineage>
</organism>
<keyword evidence="2" id="KW-0597">Phosphoprotein</keyword>
<feature type="domain" description="CID" evidence="7">
    <location>
        <begin position="9"/>
        <end position="138"/>
    </location>
</feature>
<dbReference type="Proteomes" id="UP001154078">
    <property type="component" value="Chromosome 2"/>
</dbReference>
<feature type="region of interest" description="Disordered" evidence="6">
    <location>
        <begin position="554"/>
        <end position="669"/>
    </location>
</feature>
<dbReference type="Gene3D" id="6.10.250.2560">
    <property type="match status" value="1"/>
</dbReference>
<dbReference type="FunFam" id="1.25.40.90:FF:000020">
    <property type="entry name" value="regulation of nuclear pre-mRNA domain-containing protein 2 isoform X1"/>
    <property type="match status" value="1"/>
</dbReference>
<feature type="compositionally biased region" description="Basic and acidic residues" evidence="6">
    <location>
        <begin position="612"/>
        <end position="623"/>
    </location>
</feature>